<dbReference type="STRING" id="999627.SAMN05216236_1172"/>
<protein>
    <submittedName>
        <fullName evidence="3">Type II secretory pathway, component ExeA (Predicted ATPase)</fullName>
    </submittedName>
</protein>
<sequence length="829" mass="87884">MYESFFGLNALPFKITPDPAFIYWNKQHRRAASILAFGIEQLVPITVVTGDVGAGKTTLLQQFLEEAPTDMTVGLISNYWSGMGGLYQWILNAFDLKASGSEVALFRVFQDFVVSEYAAGRRCVLIVDEAQNVSDPDLEQLRMLTNINAGKDSLFMLFLVGQPQLRDRLRQPNNNQIAQRVGAAFHLGAMSAEDTVNYVRHRLKVAGATRDIFDDGALMRVHQVSGGVPRLINVVCELSLVAAFGDEVDTIDSAYLDTFLAEAAENGMMAHLPVTLTAEGTEVTPPRDAPLPSSPVTIGRSGQRAQRIRLVTHPPLQNDPEDQPLIARDRSVTELAEQADPETAQPEEAEIMESVMASRLARPSGAQQDTAQTGTGNAGEDAAVEIEEDPPRAEKSDEGDRPYRLDDSELVDLPELFDRVASVKQPEGSAVADVVSQHDTGDQDPDQPIPVETRASETGVALGSSSARPAARNLTLAAIDHGLDAALALLLAGAVIYSAILPQDRNQAPQMPATPDLVTAPEISPATAPIQTPGEPAPALDETRNLPLTPLEDPGGAALLERALDGGAGAPLDYARAALRGEARAAYYLGQLYETGDGVPRDLALARAWYELSGPNLRSGKRRLAELGPPETGDLAAPRPVLGGPLADGGGELIWTGGDGADAPLYLVELAETPDGPARRLAPQKLSAQRVDDLGKARIWRVLAVDPVGGRYAASAWQPLGADPQTGSDDPAPVAPQVTVLLPADISPAQKTLATERLVSAGFQFSTRSGEGGNAVAPTITHAYETDREIAKLVADLFGTQAAVKLGPVAGQDGVPPLPGAITVTLPAP</sequence>
<dbReference type="Proteomes" id="UP000182466">
    <property type="component" value="Unassembled WGS sequence"/>
</dbReference>
<feature type="compositionally biased region" description="Basic and acidic residues" evidence="1">
    <location>
        <begin position="389"/>
        <end position="405"/>
    </location>
</feature>
<dbReference type="AlphaFoldDB" id="A0A1I7CIA3"/>
<evidence type="ECO:0000259" key="2">
    <source>
        <dbReference type="Pfam" id="PF13401"/>
    </source>
</evidence>
<dbReference type="PANTHER" id="PTHR35894">
    <property type="entry name" value="GENERAL SECRETION PATHWAY PROTEIN A-RELATED"/>
    <property type="match status" value="1"/>
</dbReference>
<dbReference type="InterPro" id="IPR052026">
    <property type="entry name" value="ExeA_AAA_ATPase_DNA-bind"/>
</dbReference>
<dbReference type="InterPro" id="IPR006597">
    <property type="entry name" value="Sel1-like"/>
</dbReference>
<feature type="region of interest" description="Disordered" evidence="1">
    <location>
        <begin position="424"/>
        <end position="450"/>
    </location>
</feature>
<dbReference type="eggNOG" id="COG3267">
    <property type="taxonomic scope" value="Bacteria"/>
</dbReference>
<evidence type="ECO:0000313" key="4">
    <source>
        <dbReference type="Proteomes" id="UP000182466"/>
    </source>
</evidence>
<dbReference type="RefSeq" id="WP_051372475.1">
    <property type="nucleotide sequence ID" value="NZ_FPAW01000017.1"/>
</dbReference>
<dbReference type="SUPFAM" id="SSF52540">
    <property type="entry name" value="P-loop containing nucleoside triphosphate hydrolases"/>
    <property type="match status" value="1"/>
</dbReference>
<dbReference type="Gene3D" id="3.40.50.300">
    <property type="entry name" value="P-loop containing nucleotide triphosphate hydrolases"/>
    <property type="match status" value="1"/>
</dbReference>
<dbReference type="InterPro" id="IPR027417">
    <property type="entry name" value="P-loop_NTPase"/>
</dbReference>
<keyword evidence="4" id="KW-1185">Reference proteome</keyword>
<accession>A0A1I7CIA3</accession>
<dbReference type="Pfam" id="PF13401">
    <property type="entry name" value="AAA_22"/>
    <property type="match status" value="1"/>
</dbReference>
<dbReference type="Pfam" id="PF08238">
    <property type="entry name" value="Sel1"/>
    <property type="match status" value="1"/>
</dbReference>
<dbReference type="Gene3D" id="1.25.40.10">
    <property type="entry name" value="Tetratricopeptide repeat domain"/>
    <property type="match status" value="1"/>
</dbReference>
<gene>
    <name evidence="3" type="ORF">SAMN05216236_1172</name>
</gene>
<organism evidence="3 4">
    <name type="scientific">Sedimentitalea nanhaiensis</name>
    <dbReference type="NCBI Taxonomy" id="999627"/>
    <lineage>
        <taxon>Bacteria</taxon>
        <taxon>Pseudomonadati</taxon>
        <taxon>Pseudomonadota</taxon>
        <taxon>Alphaproteobacteria</taxon>
        <taxon>Rhodobacterales</taxon>
        <taxon>Paracoccaceae</taxon>
        <taxon>Sedimentitalea</taxon>
    </lineage>
</organism>
<feature type="domain" description="ORC1/DEAH AAA+ ATPase" evidence="2">
    <location>
        <begin position="45"/>
        <end position="169"/>
    </location>
</feature>
<proteinExistence type="predicted"/>
<dbReference type="InterPro" id="IPR049945">
    <property type="entry name" value="AAA_22"/>
</dbReference>
<dbReference type="PANTHER" id="PTHR35894:SF1">
    <property type="entry name" value="PHOSPHORIBULOKINASE _ URIDINE KINASE FAMILY"/>
    <property type="match status" value="1"/>
</dbReference>
<dbReference type="OrthoDB" id="7825074at2"/>
<dbReference type="InterPro" id="IPR011990">
    <property type="entry name" value="TPR-like_helical_dom_sf"/>
</dbReference>
<feature type="region of interest" description="Disordered" evidence="1">
    <location>
        <begin position="525"/>
        <end position="554"/>
    </location>
</feature>
<name>A0A1I7CIA3_9RHOB</name>
<dbReference type="eggNOG" id="COG0790">
    <property type="taxonomic scope" value="Bacteria"/>
</dbReference>
<dbReference type="EMBL" id="FPAW01000017">
    <property type="protein sequence ID" value="SFT99142.1"/>
    <property type="molecule type" value="Genomic_DNA"/>
</dbReference>
<evidence type="ECO:0000313" key="3">
    <source>
        <dbReference type="EMBL" id="SFT99142.1"/>
    </source>
</evidence>
<reference evidence="3 4" key="1">
    <citation type="submission" date="2016-10" db="EMBL/GenBank/DDBJ databases">
        <authorList>
            <person name="de Groot N.N."/>
        </authorList>
    </citation>
    <scope>NUCLEOTIDE SEQUENCE [LARGE SCALE GENOMIC DNA]</scope>
    <source>
        <strain evidence="3 4">CGMCC 1.10959</strain>
    </source>
</reference>
<feature type="region of interest" description="Disordered" evidence="1">
    <location>
        <begin position="358"/>
        <end position="405"/>
    </location>
</feature>
<evidence type="ECO:0000256" key="1">
    <source>
        <dbReference type="SAM" id="MobiDB-lite"/>
    </source>
</evidence>
<feature type="region of interest" description="Disordered" evidence="1">
    <location>
        <begin position="281"/>
        <end position="303"/>
    </location>
</feature>
<dbReference type="GO" id="GO:0016887">
    <property type="term" value="F:ATP hydrolysis activity"/>
    <property type="evidence" value="ECO:0007669"/>
    <property type="project" value="InterPro"/>
</dbReference>
<dbReference type="SUPFAM" id="SSF81901">
    <property type="entry name" value="HCP-like"/>
    <property type="match status" value="1"/>
</dbReference>
<dbReference type="SMART" id="SM00671">
    <property type="entry name" value="SEL1"/>
    <property type="match status" value="1"/>
</dbReference>
<feature type="compositionally biased region" description="Polar residues" evidence="1">
    <location>
        <begin position="365"/>
        <end position="375"/>
    </location>
</feature>